<evidence type="ECO:0000313" key="1">
    <source>
        <dbReference type="EMBL" id="GJT79007.1"/>
    </source>
</evidence>
<organism evidence="1 2">
    <name type="scientific">Tanacetum coccineum</name>
    <dbReference type="NCBI Taxonomy" id="301880"/>
    <lineage>
        <taxon>Eukaryota</taxon>
        <taxon>Viridiplantae</taxon>
        <taxon>Streptophyta</taxon>
        <taxon>Embryophyta</taxon>
        <taxon>Tracheophyta</taxon>
        <taxon>Spermatophyta</taxon>
        <taxon>Magnoliopsida</taxon>
        <taxon>eudicotyledons</taxon>
        <taxon>Gunneridae</taxon>
        <taxon>Pentapetalae</taxon>
        <taxon>asterids</taxon>
        <taxon>campanulids</taxon>
        <taxon>Asterales</taxon>
        <taxon>Asteraceae</taxon>
        <taxon>Asteroideae</taxon>
        <taxon>Anthemideae</taxon>
        <taxon>Anthemidinae</taxon>
        <taxon>Tanacetum</taxon>
    </lineage>
</organism>
<sequence>MAERQYIRFMMLSKVCLDPKQKDNSELCQHVFPTIANLKGEHLLALVKKDLEFNELDDEDVIRTEVHRFVDEEQVRLRAVDEEDVRPRAVLEQINGNGFENFLVDGLDHKSMEGVSQCMSVDHLDKNRNDKSESVAIDGLICLRSQDVDHISKKSAVVDDHDSKVKDIKNLVILIDVGVSDSMDVDQPSLVNNVLGDVHVDSVVKDGDEIDFKTVVIPFQREKKLSKACLSPYVV</sequence>
<reference evidence="1" key="1">
    <citation type="journal article" date="2022" name="Int. J. Mol. Sci.">
        <title>Draft Genome of Tanacetum Coccineum: Genomic Comparison of Closely Related Tanacetum-Family Plants.</title>
        <authorList>
            <person name="Yamashiro T."/>
            <person name="Shiraishi A."/>
            <person name="Nakayama K."/>
            <person name="Satake H."/>
        </authorList>
    </citation>
    <scope>NUCLEOTIDE SEQUENCE</scope>
</reference>
<evidence type="ECO:0000313" key="2">
    <source>
        <dbReference type="Proteomes" id="UP001151760"/>
    </source>
</evidence>
<gene>
    <name evidence="1" type="ORF">Tco_1045732</name>
</gene>
<protein>
    <submittedName>
        <fullName evidence="1">Uncharacterized protein</fullName>
    </submittedName>
</protein>
<keyword evidence="2" id="KW-1185">Reference proteome</keyword>
<name>A0ABQ5GTN9_9ASTR</name>
<reference evidence="1" key="2">
    <citation type="submission" date="2022-01" db="EMBL/GenBank/DDBJ databases">
        <authorList>
            <person name="Yamashiro T."/>
            <person name="Shiraishi A."/>
            <person name="Satake H."/>
            <person name="Nakayama K."/>
        </authorList>
    </citation>
    <scope>NUCLEOTIDE SEQUENCE</scope>
</reference>
<comment type="caution">
    <text evidence="1">The sequence shown here is derived from an EMBL/GenBank/DDBJ whole genome shotgun (WGS) entry which is preliminary data.</text>
</comment>
<accession>A0ABQ5GTN9</accession>
<proteinExistence type="predicted"/>
<dbReference type="Proteomes" id="UP001151760">
    <property type="component" value="Unassembled WGS sequence"/>
</dbReference>
<dbReference type="EMBL" id="BQNB010018857">
    <property type="protein sequence ID" value="GJT79007.1"/>
    <property type="molecule type" value="Genomic_DNA"/>
</dbReference>